<gene>
    <name evidence="1" type="ORF">ElyMa_003916300</name>
</gene>
<dbReference type="EMBL" id="BMAT01007971">
    <property type="protein sequence ID" value="GFR75315.1"/>
    <property type="molecule type" value="Genomic_DNA"/>
</dbReference>
<sequence>MPSSLVMASTNVFGERLACNEDSVLTALHSFITGEVDIQLEALSGILSATLLVLQRQMKIFLEEPQPSTQVMQKSSSAPTHNMASERGLGCLDKMMRRAPVATGGFLTGKVKSKLNKCTAWLENKPDNIQEKLIHFAIVQAKQDRVRRCVLDREVYKEISVRRKEVSAERQKKSKASLMRNLKKALITGSSAELKCGEPIRNMFQQYLTDSQSLIGTLFLHTVDGSEYYGRINIIEKEEEKMWVGYWGLEDSEAGAVDYFMTSLSIFADSILGQVVFL</sequence>
<dbReference type="AlphaFoldDB" id="A0AAV4FRC4"/>
<name>A0AAV4FRC4_9GAST</name>
<organism evidence="1 2">
    <name type="scientific">Elysia marginata</name>
    <dbReference type="NCBI Taxonomy" id="1093978"/>
    <lineage>
        <taxon>Eukaryota</taxon>
        <taxon>Metazoa</taxon>
        <taxon>Spiralia</taxon>
        <taxon>Lophotrochozoa</taxon>
        <taxon>Mollusca</taxon>
        <taxon>Gastropoda</taxon>
        <taxon>Heterobranchia</taxon>
        <taxon>Euthyneura</taxon>
        <taxon>Panpulmonata</taxon>
        <taxon>Sacoglossa</taxon>
        <taxon>Placobranchoidea</taxon>
        <taxon>Plakobranchidae</taxon>
        <taxon>Elysia</taxon>
    </lineage>
</organism>
<reference evidence="1 2" key="1">
    <citation type="journal article" date="2021" name="Elife">
        <title>Chloroplast acquisition without the gene transfer in kleptoplastic sea slugs, Plakobranchus ocellatus.</title>
        <authorList>
            <person name="Maeda T."/>
            <person name="Takahashi S."/>
            <person name="Yoshida T."/>
            <person name="Shimamura S."/>
            <person name="Takaki Y."/>
            <person name="Nagai Y."/>
            <person name="Toyoda A."/>
            <person name="Suzuki Y."/>
            <person name="Arimoto A."/>
            <person name="Ishii H."/>
            <person name="Satoh N."/>
            <person name="Nishiyama T."/>
            <person name="Hasebe M."/>
            <person name="Maruyama T."/>
            <person name="Minagawa J."/>
            <person name="Obokata J."/>
            <person name="Shigenobu S."/>
        </authorList>
    </citation>
    <scope>NUCLEOTIDE SEQUENCE [LARGE SCALE GENOMIC DNA]</scope>
</reference>
<accession>A0AAV4FRC4</accession>
<keyword evidence="2" id="KW-1185">Reference proteome</keyword>
<comment type="caution">
    <text evidence="1">The sequence shown here is derived from an EMBL/GenBank/DDBJ whole genome shotgun (WGS) entry which is preliminary data.</text>
</comment>
<proteinExistence type="predicted"/>
<protein>
    <submittedName>
        <fullName evidence="1">Uncharacterized protein</fullName>
    </submittedName>
</protein>
<dbReference type="Proteomes" id="UP000762676">
    <property type="component" value="Unassembled WGS sequence"/>
</dbReference>
<evidence type="ECO:0000313" key="1">
    <source>
        <dbReference type="EMBL" id="GFR75315.1"/>
    </source>
</evidence>
<evidence type="ECO:0000313" key="2">
    <source>
        <dbReference type="Proteomes" id="UP000762676"/>
    </source>
</evidence>